<protein>
    <submittedName>
        <fullName evidence="2">Uncharacterized protein</fullName>
    </submittedName>
</protein>
<name>A0A1Y1IT60_KLENI</name>
<dbReference type="Proteomes" id="UP000054558">
    <property type="component" value="Unassembled WGS sequence"/>
</dbReference>
<dbReference type="AlphaFoldDB" id="A0A1Y1IT60"/>
<accession>A0A1Y1IT60</accession>
<organism evidence="2 3">
    <name type="scientific">Klebsormidium nitens</name>
    <name type="common">Green alga</name>
    <name type="synonym">Ulothrix nitens</name>
    <dbReference type="NCBI Taxonomy" id="105231"/>
    <lineage>
        <taxon>Eukaryota</taxon>
        <taxon>Viridiplantae</taxon>
        <taxon>Streptophyta</taxon>
        <taxon>Klebsormidiophyceae</taxon>
        <taxon>Klebsormidiales</taxon>
        <taxon>Klebsormidiaceae</taxon>
        <taxon>Klebsormidium</taxon>
    </lineage>
</organism>
<evidence type="ECO:0000313" key="3">
    <source>
        <dbReference type="Proteomes" id="UP000054558"/>
    </source>
</evidence>
<keyword evidence="3" id="KW-1185">Reference proteome</keyword>
<reference evidence="2 3" key="1">
    <citation type="journal article" date="2014" name="Nat. Commun.">
        <title>Klebsormidium flaccidum genome reveals primary factors for plant terrestrial adaptation.</title>
        <authorList>
            <person name="Hori K."/>
            <person name="Maruyama F."/>
            <person name="Fujisawa T."/>
            <person name="Togashi T."/>
            <person name="Yamamoto N."/>
            <person name="Seo M."/>
            <person name="Sato S."/>
            <person name="Yamada T."/>
            <person name="Mori H."/>
            <person name="Tajima N."/>
            <person name="Moriyama T."/>
            <person name="Ikeuchi M."/>
            <person name="Watanabe M."/>
            <person name="Wada H."/>
            <person name="Kobayashi K."/>
            <person name="Saito M."/>
            <person name="Masuda T."/>
            <person name="Sasaki-Sekimoto Y."/>
            <person name="Mashiguchi K."/>
            <person name="Awai K."/>
            <person name="Shimojima M."/>
            <person name="Masuda S."/>
            <person name="Iwai M."/>
            <person name="Nobusawa T."/>
            <person name="Narise T."/>
            <person name="Kondo S."/>
            <person name="Saito H."/>
            <person name="Sato R."/>
            <person name="Murakawa M."/>
            <person name="Ihara Y."/>
            <person name="Oshima-Yamada Y."/>
            <person name="Ohtaka K."/>
            <person name="Satoh M."/>
            <person name="Sonobe K."/>
            <person name="Ishii M."/>
            <person name="Ohtani R."/>
            <person name="Kanamori-Sato M."/>
            <person name="Honoki R."/>
            <person name="Miyazaki D."/>
            <person name="Mochizuki H."/>
            <person name="Umetsu J."/>
            <person name="Higashi K."/>
            <person name="Shibata D."/>
            <person name="Kamiya Y."/>
            <person name="Sato N."/>
            <person name="Nakamura Y."/>
            <person name="Tabata S."/>
            <person name="Ida S."/>
            <person name="Kurokawa K."/>
            <person name="Ohta H."/>
        </authorList>
    </citation>
    <scope>NUCLEOTIDE SEQUENCE [LARGE SCALE GENOMIC DNA]</scope>
    <source>
        <strain evidence="2 3">NIES-2285</strain>
    </source>
</reference>
<feature type="region of interest" description="Disordered" evidence="1">
    <location>
        <begin position="1"/>
        <end position="25"/>
    </location>
</feature>
<sequence>MYEGETSAAGGGGGDPPKPEEQLSPEDEIKAWLRYLLAQNFGKMPLDDIGMAVYEGGVAEGYRQYLEKVKNNRLVVKPRTWASDPKSQAYKDREAAFQNNMLLKLRNTPIQPYKDSERPASFFAGVGKGLARHSSSCLLRVPLTSPAAPHAFKFQLRSLAISRGWKTRLRHLRSLQAAKSRVKPPVQPLIVSSVTVQGYGASPFEDILPGEMPPMGIGPPVSSEVARESSVERVGMGV</sequence>
<proteinExistence type="predicted"/>
<dbReference type="EMBL" id="DF237847">
    <property type="protein sequence ID" value="GAQ91986.1"/>
    <property type="molecule type" value="Genomic_DNA"/>
</dbReference>
<evidence type="ECO:0000313" key="2">
    <source>
        <dbReference type="EMBL" id="GAQ91986.1"/>
    </source>
</evidence>
<evidence type="ECO:0000256" key="1">
    <source>
        <dbReference type="SAM" id="MobiDB-lite"/>
    </source>
</evidence>
<gene>
    <name evidence="2" type="ORF">KFL_008980020</name>
</gene>